<organism evidence="2 3">
    <name type="scientific">Bionectria ochroleuca</name>
    <name type="common">Gliocladium roseum</name>
    <dbReference type="NCBI Taxonomy" id="29856"/>
    <lineage>
        <taxon>Eukaryota</taxon>
        <taxon>Fungi</taxon>
        <taxon>Dikarya</taxon>
        <taxon>Ascomycota</taxon>
        <taxon>Pezizomycotina</taxon>
        <taxon>Sordariomycetes</taxon>
        <taxon>Hypocreomycetidae</taxon>
        <taxon>Hypocreales</taxon>
        <taxon>Bionectriaceae</taxon>
        <taxon>Clonostachys</taxon>
    </lineage>
</organism>
<evidence type="ECO:0000313" key="3">
    <source>
        <dbReference type="Proteomes" id="UP000616885"/>
    </source>
</evidence>
<feature type="compositionally biased region" description="Basic and acidic residues" evidence="1">
    <location>
        <begin position="152"/>
        <end position="166"/>
    </location>
</feature>
<proteinExistence type="predicted"/>
<dbReference type="AlphaFoldDB" id="A0A8H7K4T8"/>
<feature type="compositionally biased region" description="Basic and acidic residues" evidence="1">
    <location>
        <begin position="58"/>
        <end position="70"/>
    </location>
</feature>
<protein>
    <submittedName>
        <fullName evidence="2">Uncharacterized protein</fullName>
    </submittedName>
</protein>
<dbReference type="PANTHER" id="PTHR39606:SF1">
    <property type="entry name" value="CELL SURFACE PROTEIN"/>
    <property type="match status" value="1"/>
</dbReference>
<feature type="region of interest" description="Disordered" evidence="1">
    <location>
        <begin position="1"/>
        <end position="106"/>
    </location>
</feature>
<feature type="compositionally biased region" description="Basic residues" evidence="1">
    <location>
        <begin position="1"/>
        <end position="11"/>
    </location>
</feature>
<gene>
    <name evidence="2" type="ORF">IM811_003681</name>
</gene>
<dbReference type="PANTHER" id="PTHR39606">
    <property type="entry name" value="SURFACE PROTEIN, PUTATIVE-RELATED"/>
    <property type="match status" value="1"/>
</dbReference>
<reference evidence="2" key="1">
    <citation type="submission" date="2020-10" db="EMBL/GenBank/DDBJ databases">
        <title>High-Quality Genome Resource of Clonostachys rosea strain S41 by Oxford Nanopore Long-Read Sequencing.</title>
        <authorList>
            <person name="Wang H."/>
        </authorList>
    </citation>
    <scope>NUCLEOTIDE SEQUENCE</scope>
    <source>
        <strain evidence="2">S41</strain>
    </source>
</reference>
<evidence type="ECO:0000256" key="1">
    <source>
        <dbReference type="SAM" id="MobiDB-lite"/>
    </source>
</evidence>
<accession>A0A8H7K4T8</accession>
<name>A0A8H7K4T8_BIOOC</name>
<evidence type="ECO:0000313" key="2">
    <source>
        <dbReference type="EMBL" id="KAF9746776.1"/>
    </source>
</evidence>
<comment type="caution">
    <text evidence="2">The sequence shown here is derived from an EMBL/GenBank/DDBJ whole genome shotgun (WGS) entry which is preliminary data.</text>
</comment>
<feature type="region of interest" description="Disordered" evidence="1">
    <location>
        <begin position="129"/>
        <end position="221"/>
    </location>
</feature>
<sequence length="221" mass="22850">MGLLHKNHHHAAPPMASSNVHGTAAPVNPAGHAPISNHHAPGMNAHHPGPAPNTAGPHRHDLLNKLDPTVDSRSGGVQLIGPGVQPNAMSQQPMTAGAGNYTTAAPHHNSRVADTVDPRVDTRADRHVMHGAGPMATGPEAGYGHHSTRMGDTVDPRTEPGLDHRAHGGMRGPASVPRGGVAQPGPATKTAGPHRSNLMNRLDPAVDHKATYGGAPQYRTA</sequence>
<dbReference type="EMBL" id="JADCTT010000011">
    <property type="protein sequence ID" value="KAF9746776.1"/>
    <property type="molecule type" value="Genomic_DNA"/>
</dbReference>
<dbReference type="Proteomes" id="UP000616885">
    <property type="component" value="Unassembled WGS sequence"/>
</dbReference>